<dbReference type="CDD" id="cd16381">
    <property type="entry name" value="YitT_C_like_1"/>
    <property type="match status" value="1"/>
</dbReference>
<evidence type="ECO:0000259" key="8">
    <source>
        <dbReference type="Pfam" id="PF18955"/>
    </source>
</evidence>
<dbReference type="InterPro" id="IPR044035">
    <property type="entry name" value="DUF5698"/>
</dbReference>
<proteinExistence type="predicted"/>
<sequence length="168" mass="18787">MTYLFIFLAKIVEVAFMTLRVVLITKGEKVYGSIIGFFEVMIWLSLIGSVLIGIQDDPLRMVVYGLGFACGNYVGSYIEEKLALGLMTLNIIVTEENGIKLARILRDKKIGVTVIGAEGIEKNRHLLIVHAKRKRKNEILRLIDNSDIPTVISVNDTKVIYGGYGIRK</sequence>
<keyword evidence="4 6" id="KW-1133">Transmembrane helix</keyword>
<protein>
    <submittedName>
        <fullName evidence="9">Uncharacterized protein</fullName>
    </submittedName>
</protein>
<evidence type="ECO:0000259" key="7">
    <source>
        <dbReference type="Pfam" id="PF10035"/>
    </source>
</evidence>
<dbReference type="InterPro" id="IPR019264">
    <property type="entry name" value="DUF2179"/>
</dbReference>
<keyword evidence="10" id="KW-1185">Reference proteome</keyword>
<dbReference type="EMBL" id="WSFT01000021">
    <property type="protein sequence ID" value="MBS4537710.1"/>
    <property type="molecule type" value="Genomic_DNA"/>
</dbReference>
<feature type="transmembrane region" description="Helical" evidence="6">
    <location>
        <begin position="30"/>
        <end position="55"/>
    </location>
</feature>
<reference evidence="9" key="1">
    <citation type="submission" date="2019-12" db="EMBL/GenBank/DDBJ databases">
        <title>Clostridiaceae gen. nov. sp. nov., isolated from sediment in Xinjiang, China.</title>
        <authorList>
            <person name="Zhang R."/>
        </authorList>
    </citation>
    <scope>NUCLEOTIDE SEQUENCE</scope>
    <source>
        <strain evidence="9">D2Q-11</strain>
    </source>
</reference>
<comment type="caution">
    <text evidence="9">The sequence shown here is derived from an EMBL/GenBank/DDBJ whole genome shotgun (WGS) entry which is preliminary data.</text>
</comment>
<evidence type="ECO:0000256" key="5">
    <source>
        <dbReference type="ARBA" id="ARBA00023136"/>
    </source>
</evidence>
<dbReference type="PANTHER" id="PTHR40060">
    <property type="entry name" value="UPF0316 PROTEIN YEBE"/>
    <property type="match status" value="1"/>
</dbReference>
<dbReference type="Pfam" id="PF18955">
    <property type="entry name" value="DUF5698"/>
    <property type="match status" value="1"/>
</dbReference>
<organism evidence="9 10">
    <name type="scientific">Anaeromonas frigoriresistens</name>
    <dbReference type="NCBI Taxonomy" id="2683708"/>
    <lineage>
        <taxon>Bacteria</taxon>
        <taxon>Bacillati</taxon>
        <taxon>Bacillota</taxon>
        <taxon>Tissierellia</taxon>
        <taxon>Tissierellales</taxon>
        <taxon>Thermohalobacteraceae</taxon>
        <taxon>Anaeromonas</taxon>
    </lineage>
</organism>
<evidence type="ECO:0000256" key="6">
    <source>
        <dbReference type="SAM" id="Phobius"/>
    </source>
</evidence>
<evidence type="ECO:0000256" key="2">
    <source>
        <dbReference type="ARBA" id="ARBA00022475"/>
    </source>
</evidence>
<feature type="domain" description="DUF2179" evidence="7">
    <location>
        <begin position="111"/>
        <end position="162"/>
    </location>
</feature>
<evidence type="ECO:0000313" key="10">
    <source>
        <dbReference type="Proteomes" id="UP000724672"/>
    </source>
</evidence>
<evidence type="ECO:0000256" key="4">
    <source>
        <dbReference type="ARBA" id="ARBA00022989"/>
    </source>
</evidence>
<comment type="subcellular location">
    <subcellularLocation>
        <location evidence="1">Cell membrane</location>
        <topology evidence="1">Multi-pass membrane protein</topology>
    </subcellularLocation>
</comment>
<dbReference type="Proteomes" id="UP000724672">
    <property type="component" value="Unassembled WGS sequence"/>
</dbReference>
<evidence type="ECO:0000256" key="3">
    <source>
        <dbReference type="ARBA" id="ARBA00022692"/>
    </source>
</evidence>
<name>A0A942Z897_9FIRM</name>
<feature type="transmembrane region" description="Helical" evidence="6">
    <location>
        <begin position="6"/>
        <end position="23"/>
    </location>
</feature>
<dbReference type="InterPro" id="IPR022930">
    <property type="entry name" value="UPF0316"/>
</dbReference>
<gene>
    <name evidence="9" type="ORF">GOQ27_04505</name>
</gene>
<dbReference type="AlphaFoldDB" id="A0A942Z897"/>
<keyword evidence="2" id="KW-1003">Cell membrane</keyword>
<keyword evidence="3 6" id="KW-0812">Transmembrane</keyword>
<keyword evidence="5 6" id="KW-0472">Membrane</keyword>
<evidence type="ECO:0000256" key="1">
    <source>
        <dbReference type="ARBA" id="ARBA00004651"/>
    </source>
</evidence>
<dbReference type="Pfam" id="PF10035">
    <property type="entry name" value="DUF2179"/>
    <property type="match status" value="1"/>
</dbReference>
<dbReference type="PANTHER" id="PTHR40060:SF1">
    <property type="entry name" value="UPF0316 PROTEIN YEBE"/>
    <property type="match status" value="1"/>
</dbReference>
<feature type="domain" description="DUF5698" evidence="8">
    <location>
        <begin position="18"/>
        <end position="75"/>
    </location>
</feature>
<evidence type="ECO:0000313" key="9">
    <source>
        <dbReference type="EMBL" id="MBS4537710.1"/>
    </source>
</evidence>
<accession>A0A942Z897</accession>
<dbReference type="RefSeq" id="WP_203365641.1">
    <property type="nucleotide sequence ID" value="NZ_WSFT01000021.1"/>
</dbReference>